<organism evidence="2">
    <name type="scientific">Schistosoma mansoni</name>
    <name type="common">Blood fluke</name>
    <dbReference type="NCBI Taxonomy" id="6183"/>
    <lineage>
        <taxon>Eukaryota</taxon>
        <taxon>Metazoa</taxon>
        <taxon>Spiralia</taxon>
        <taxon>Lophotrochozoa</taxon>
        <taxon>Platyhelminthes</taxon>
        <taxon>Trematoda</taxon>
        <taxon>Digenea</taxon>
        <taxon>Strigeidida</taxon>
        <taxon>Schistosomatoidea</taxon>
        <taxon>Schistosomatidae</taxon>
        <taxon>Schistosoma</taxon>
    </lineage>
</organism>
<dbReference type="EMBL" id="GU258185">
    <property type="protein sequence ID" value="ADH02212.1"/>
    <property type="molecule type" value="mRNA"/>
</dbReference>
<name>D7PD65_SCHMA</name>
<accession>D7PD65</accession>
<reference evidence="2" key="1">
    <citation type="submission" date="2009-11" db="EMBL/GenBank/DDBJ databases">
        <authorList>
            <person name="DeMarco R."/>
            <person name="Mathieson W."/>
            <person name="Manuel S.J."/>
            <person name="Dillon G.P."/>
            <person name="Curwen R.S."/>
            <person name="Ashton P.D."/>
            <person name="Ivens A.C."/>
            <person name="Berriman M."/>
            <person name="Verjovski-Almeida S."/>
            <person name="Wilson R.A."/>
        </authorList>
    </citation>
    <scope>NUCLEOTIDE SEQUENCE</scope>
</reference>
<evidence type="ECO:0000256" key="1">
    <source>
        <dbReference type="SAM" id="SignalP"/>
    </source>
</evidence>
<feature type="chain" id="PRO_5003105090" evidence="1">
    <location>
        <begin position="19"/>
        <end position="156"/>
    </location>
</feature>
<reference evidence="2" key="2">
    <citation type="journal article" date="2010" name="Genome Res.">
        <title>Protein variation in blood-dwelling schistosome worms generated by differential splicing of micro-exon gene transcripts.</title>
        <authorList>
            <person name="Demarco R."/>
            <person name="Mathieson W."/>
            <person name="Manuel S.J."/>
            <person name="Dillon G.P."/>
            <person name="Curwen R.S."/>
            <person name="Ashton P.D."/>
            <person name="Ivens A.C."/>
            <person name="Berriman M."/>
            <person name="Verjovski-Almeida S."/>
            <person name="Wilson R.A."/>
        </authorList>
    </citation>
    <scope>NUCLEOTIDE SEQUENCE</scope>
</reference>
<proteinExistence type="evidence at transcript level"/>
<evidence type="ECO:0000313" key="2">
    <source>
        <dbReference type="EMBL" id="ADH02212.1"/>
    </source>
</evidence>
<sequence>MEFAVLFLITSIYPIVAAEKINTPKCLQKCHSNDKYMEKYCNIACSKRANPQYFYCNLACEHHKNEASAVAQSIIDDIIAHIGYEYCIFDCNRALYKTERCEDDCFGVSAITSKCYRVCDGKHTSLEALCFHTCEWKKRKGLIEGYNACTMSCTEE</sequence>
<dbReference type="AlphaFoldDB" id="D7PD65"/>
<protein>
    <submittedName>
        <fullName evidence="2">MEG 3.4 isoform 1</fullName>
    </submittedName>
</protein>
<feature type="signal peptide" evidence="1">
    <location>
        <begin position="1"/>
        <end position="18"/>
    </location>
</feature>
<keyword evidence="1" id="KW-0732">Signal</keyword>